<evidence type="ECO:0000256" key="3">
    <source>
        <dbReference type="ARBA" id="ARBA00004906"/>
    </source>
</evidence>
<comment type="pathway">
    <text evidence="3">Protein modification; protein ubiquitination.</text>
</comment>
<dbReference type="InterPro" id="IPR011009">
    <property type="entry name" value="Kinase-like_dom_sf"/>
</dbReference>
<keyword evidence="5" id="KW-0808">Transferase</keyword>
<dbReference type="InterPro" id="IPR013083">
    <property type="entry name" value="Znf_RING/FYVE/PHD"/>
</dbReference>
<evidence type="ECO:0000256" key="8">
    <source>
        <dbReference type="SAM" id="Coils"/>
    </source>
</evidence>
<dbReference type="SUPFAM" id="SSF57850">
    <property type="entry name" value="RING/U-box"/>
    <property type="match status" value="1"/>
</dbReference>
<dbReference type="CDD" id="cd01989">
    <property type="entry name" value="USP_STK_Ubox_N"/>
    <property type="match status" value="1"/>
</dbReference>
<dbReference type="Proteomes" id="UP000737018">
    <property type="component" value="Unassembled WGS sequence"/>
</dbReference>
<dbReference type="InterPro" id="IPR003613">
    <property type="entry name" value="Ubox_domain"/>
</dbReference>
<protein>
    <recommendedName>
        <fullName evidence="4">RING-type E3 ubiquitin transferase</fullName>
        <ecNumber evidence="4">2.3.2.27</ecNumber>
    </recommendedName>
</protein>
<feature type="coiled-coil region" evidence="8">
    <location>
        <begin position="324"/>
        <end position="407"/>
    </location>
</feature>
<evidence type="ECO:0000313" key="12">
    <source>
        <dbReference type="Proteomes" id="UP000737018"/>
    </source>
</evidence>
<evidence type="ECO:0000256" key="7">
    <source>
        <dbReference type="PROSITE-ProRule" id="PRU10141"/>
    </source>
</evidence>
<dbReference type="SMART" id="SM00504">
    <property type="entry name" value="Ubox"/>
    <property type="match status" value="1"/>
</dbReference>
<dbReference type="OrthoDB" id="4062651at2759"/>
<dbReference type="GO" id="GO:0005524">
    <property type="term" value="F:ATP binding"/>
    <property type="evidence" value="ECO:0007669"/>
    <property type="project" value="UniProtKB-UniRule"/>
</dbReference>
<dbReference type="PANTHER" id="PTHR45647">
    <property type="entry name" value="OS02G0152300 PROTEIN"/>
    <property type="match status" value="1"/>
</dbReference>
<evidence type="ECO:0000259" key="10">
    <source>
        <dbReference type="PROSITE" id="PS51698"/>
    </source>
</evidence>
<evidence type="ECO:0000256" key="4">
    <source>
        <dbReference type="ARBA" id="ARBA00012483"/>
    </source>
</evidence>
<reference evidence="11" key="1">
    <citation type="submission" date="2020-03" db="EMBL/GenBank/DDBJ databases">
        <title>Castanea mollissima Vanexum genome sequencing.</title>
        <authorList>
            <person name="Staton M."/>
        </authorList>
    </citation>
    <scope>NUCLEOTIDE SEQUENCE</scope>
    <source>
        <tissue evidence="11">Leaf</tissue>
    </source>
</reference>
<keyword evidence="6" id="KW-0833">Ubl conjugation pathway</keyword>
<keyword evidence="8" id="KW-0175">Coiled coil</keyword>
<gene>
    <name evidence="11" type="ORF">CMV_019724</name>
</gene>
<dbReference type="Gene3D" id="3.30.40.10">
    <property type="entry name" value="Zinc/RING finger domain, C3HC4 (zinc finger)"/>
    <property type="match status" value="1"/>
</dbReference>
<organism evidence="11 12">
    <name type="scientific">Castanea mollissima</name>
    <name type="common">Chinese chestnut</name>
    <dbReference type="NCBI Taxonomy" id="60419"/>
    <lineage>
        <taxon>Eukaryota</taxon>
        <taxon>Viridiplantae</taxon>
        <taxon>Streptophyta</taxon>
        <taxon>Embryophyta</taxon>
        <taxon>Tracheophyta</taxon>
        <taxon>Spermatophyta</taxon>
        <taxon>Magnoliopsida</taxon>
        <taxon>eudicotyledons</taxon>
        <taxon>Gunneridae</taxon>
        <taxon>Pentapetalae</taxon>
        <taxon>rosids</taxon>
        <taxon>fabids</taxon>
        <taxon>Fagales</taxon>
        <taxon>Fagaceae</taxon>
        <taxon>Castanea</taxon>
    </lineage>
</organism>
<comment type="caution">
    <text evidence="11">The sequence shown here is derived from an EMBL/GenBank/DDBJ whole genome shotgun (WGS) entry which is preliminary data.</text>
</comment>
<dbReference type="Pfam" id="PF04564">
    <property type="entry name" value="U-box"/>
    <property type="match status" value="1"/>
</dbReference>
<dbReference type="InterPro" id="IPR051348">
    <property type="entry name" value="U-box_ubiquitin_ligases"/>
</dbReference>
<dbReference type="SUPFAM" id="SSF56112">
    <property type="entry name" value="Protein kinase-like (PK-like)"/>
    <property type="match status" value="1"/>
</dbReference>
<accession>A0A8J4QRT7</accession>
<dbReference type="InterPro" id="IPR001245">
    <property type="entry name" value="Ser-Thr/Tyr_kinase_cat_dom"/>
</dbReference>
<dbReference type="PROSITE" id="PS51698">
    <property type="entry name" value="U_BOX"/>
    <property type="match status" value="1"/>
</dbReference>
<feature type="binding site" evidence="7">
    <location>
        <position position="483"/>
    </location>
    <ligand>
        <name>ATP</name>
        <dbReference type="ChEBI" id="CHEBI:30616"/>
    </ligand>
</feature>
<dbReference type="PANTHER" id="PTHR45647:SF22">
    <property type="entry name" value="U-BOX DOMAIN-CONTAINING PROTEIN 32"/>
    <property type="match status" value="1"/>
</dbReference>
<dbReference type="Gene3D" id="3.30.200.20">
    <property type="entry name" value="Phosphorylase Kinase, domain 1"/>
    <property type="match status" value="1"/>
</dbReference>
<dbReference type="PROSITE" id="PS00107">
    <property type="entry name" value="PROTEIN_KINASE_ATP"/>
    <property type="match status" value="1"/>
</dbReference>
<dbReference type="InterPro" id="IPR000719">
    <property type="entry name" value="Prot_kinase_dom"/>
</dbReference>
<comment type="function">
    <text evidence="2">Functions as an E3 ubiquitin ligase.</text>
</comment>
<dbReference type="GO" id="GO:0004672">
    <property type="term" value="F:protein kinase activity"/>
    <property type="evidence" value="ECO:0007669"/>
    <property type="project" value="InterPro"/>
</dbReference>
<dbReference type="AlphaFoldDB" id="A0A8J4QRT7"/>
<comment type="catalytic activity">
    <reaction evidence="1">
        <text>S-ubiquitinyl-[E2 ubiquitin-conjugating enzyme]-L-cysteine + [acceptor protein]-L-lysine = [E2 ubiquitin-conjugating enzyme]-L-cysteine + N(6)-ubiquitinyl-[acceptor protein]-L-lysine.</text>
        <dbReference type="EC" id="2.3.2.27"/>
    </reaction>
</comment>
<dbReference type="EC" id="2.3.2.27" evidence="4"/>
<evidence type="ECO:0000256" key="5">
    <source>
        <dbReference type="ARBA" id="ARBA00022679"/>
    </source>
</evidence>
<sequence>MGSVVDDEVGEIELEEEREREFDVEETIFVAVSKKVEESKSTLFWVIENFAGKRICVLHVHQPQFVAELTANRYFNGNRVKQLDVEALMEVERQKMHELLEQYRHVILQAGVEADKLWIETDNIEKGIVDIVARHDIRWLVMGAAAEKYYSKKLVELKSKKAIFVCQQSPTSCNVWFVCKGCLIYTRGGRKDKSDLEIAPPLLLLNSDMENELPENLESESLTDELRFLAAEQGVDDLERISRSFSLQCSAHSSSSTDMLVGTSMLTSWPTHEEEKSQGQEAIGFYSRLEQVIRDAKSSKHREFEEVVKRWKQEDNAMEARCKAKALEDLCAKELTQKKEIEEALTREKKEKERMKSRKDELMKKLQKVQDQKSILEGRLEEYQSTVQELEEKIISAVELLISFKEKRDRLRIERGNAVAEVKKLSKSLNGEVSSFCSVQIPTFSFMEINELTHDFDPSRKIGEGRYGTVYRGILRHMHVAIKMLPSYGSQSQLDFQKEVEVLSRVRHPNLVTLIGTCPESRSLVYEYLKNGSLADHLACKGNTSPLSWQIRTQIVADICSALIFLHSNKPCIIHGNLKTSKVLLDANFVSKLGDLGIFHLIPQKEHPAYTTKLCNNLKGVSMYMDPEYLETGKLTPESDIYSFGILMLQILTGRPLLSVVKDVKCALENENFNAVLDFSAGDWPLEQAKQLAQLGLRCCERHPLNRPDLVLEIWPLLEPMKASCVASASCLVSKKLHRIPSHFMCPIYQEVMTNPQIAADGYTYESEAIRGWFDSGHDTSPMTNLKLEHCKLVPNYALQNAILEWNQHLSLSSSLLFLSLFRSHIFHFRHGRSLSRHFLGDFPTRQTLHRRLSPSPLNLSDLRRFSLSPNRSPHISTVASCDLANLNSVFIDASCKAQVL</sequence>
<dbReference type="GO" id="GO:0061630">
    <property type="term" value="F:ubiquitin protein ligase activity"/>
    <property type="evidence" value="ECO:0007669"/>
    <property type="project" value="UniProtKB-EC"/>
</dbReference>
<dbReference type="UniPathway" id="UPA00143"/>
<evidence type="ECO:0000259" key="9">
    <source>
        <dbReference type="PROSITE" id="PS50011"/>
    </source>
</evidence>
<evidence type="ECO:0000313" key="11">
    <source>
        <dbReference type="EMBL" id="KAF3955010.1"/>
    </source>
</evidence>
<evidence type="ECO:0000256" key="1">
    <source>
        <dbReference type="ARBA" id="ARBA00000900"/>
    </source>
</evidence>
<dbReference type="InterPro" id="IPR017441">
    <property type="entry name" value="Protein_kinase_ATP_BS"/>
</dbReference>
<feature type="domain" description="Protein kinase" evidence="9">
    <location>
        <begin position="456"/>
        <end position="718"/>
    </location>
</feature>
<dbReference type="Pfam" id="PF07714">
    <property type="entry name" value="PK_Tyr_Ser-Thr"/>
    <property type="match status" value="1"/>
</dbReference>
<dbReference type="Gene3D" id="3.40.50.620">
    <property type="entry name" value="HUPs"/>
    <property type="match status" value="1"/>
</dbReference>
<evidence type="ECO:0000256" key="2">
    <source>
        <dbReference type="ARBA" id="ARBA00003861"/>
    </source>
</evidence>
<feature type="domain" description="U-box" evidence="10">
    <location>
        <begin position="739"/>
        <end position="813"/>
    </location>
</feature>
<dbReference type="EMBL" id="JRKL02003519">
    <property type="protein sequence ID" value="KAF3955010.1"/>
    <property type="molecule type" value="Genomic_DNA"/>
</dbReference>
<dbReference type="GO" id="GO:0016567">
    <property type="term" value="P:protein ubiquitination"/>
    <property type="evidence" value="ECO:0007669"/>
    <property type="project" value="UniProtKB-UniPathway"/>
</dbReference>
<dbReference type="SUPFAM" id="SSF52402">
    <property type="entry name" value="Adenine nucleotide alpha hydrolases-like"/>
    <property type="match status" value="1"/>
</dbReference>
<dbReference type="InterPro" id="IPR014729">
    <property type="entry name" value="Rossmann-like_a/b/a_fold"/>
</dbReference>
<keyword evidence="12" id="KW-1185">Reference proteome</keyword>
<name>A0A8J4QRT7_9ROSI</name>
<dbReference type="CDD" id="cd16655">
    <property type="entry name" value="RING-Ubox_WDSUB1-like"/>
    <property type="match status" value="1"/>
</dbReference>
<dbReference type="Gene3D" id="1.10.510.10">
    <property type="entry name" value="Transferase(Phosphotransferase) domain 1"/>
    <property type="match status" value="1"/>
</dbReference>
<keyword evidence="7" id="KW-0067">ATP-binding</keyword>
<dbReference type="PROSITE" id="PS50011">
    <property type="entry name" value="PROTEIN_KINASE_DOM"/>
    <property type="match status" value="1"/>
</dbReference>
<keyword evidence="7" id="KW-0547">Nucleotide-binding</keyword>
<proteinExistence type="predicted"/>
<evidence type="ECO:0000256" key="6">
    <source>
        <dbReference type="ARBA" id="ARBA00022786"/>
    </source>
</evidence>